<evidence type="ECO:0000313" key="1">
    <source>
        <dbReference type="EMBL" id="KAF7639829.1"/>
    </source>
</evidence>
<sequence>MLDELRKLNSELNEGLRLHIGTIDCDAFRGICSQERINRFIIKKFTIACNFQGYFYN</sequence>
<keyword evidence="2" id="KW-1185">Reference proteome</keyword>
<accession>A0A8T0A3C9</accession>
<gene>
    <name evidence="1" type="ORF">Mgra_00000749</name>
</gene>
<comment type="caution">
    <text evidence="1">The sequence shown here is derived from an EMBL/GenBank/DDBJ whole genome shotgun (WGS) entry which is preliminary data.</text>
</comment>
<reference evidence="1" key="1">
    <citation type="journal article" date="2020" name="Ecol. Evol.">
        <title>Genome structure and content of the rice root-knot nematode (Meloidogyne graminicola).</title>
        <authorList>
            <person name="Phan N.T."/>
            <person name="Danchin E.G.J."/>
            <person name="Klopp C."/>
            <person name="Perfus-Barbeoch L."/>
            <person name="Kozlowski D.K."/>
            <person name="Koutsovoulos G.D."/>
            <person name="Lopez-Roques C."/>
            <person name="Bouchez O."/>
            <person name="Zahm M."/>
            <person name="Besnard G."/>
            <person name="Bellafiore S."/>
        </authorList>
    </citation>
    <scope>NUCLEOTIDE SEQUENCE</scope>
    <source>
        <strain evidence="1">VN-18</strain>
    </source>
</reference>
<protein>
    <submittedName>
        <fullName evidence="1">Uncharacterized protein</fullName>
    </submittedName>
</protein>
<dbReference type="Gene3D" id="3.40.30.10">
    <property type="entry name" value="Glutaredoxin"/>
    <property type="match status" value="1"/>
</dbReference>
<dbReference type="Proteomes" id="UP000605970">
    <property type="component" value="Unassembled WGS sequence"/>
</dbReference>
<organism evidence="1 2">
    <name type="scientific">Meloidogyne graminicola</name>
    <dbReference type="NCBI Taxonomy" id="189291"/>
    <lineage>
        <taxon>Eukaryota</taxon>
        <taxon>Metazoa</taxon>
        <taxon>Ecdysozoa</taxon>
        <taxon>Nematoda</taxon>
        <taxon>Chromadorea</taxon>
        <taxon>Rhabditida</taxon>
        <taxon>Tylenchina</taxon>
        <taxon>Tylenchomorpha</taxon>
        <taxon>Tylenchoidea</taxon>
        <taxon>Meloidogynidae</taxon>
        <taxon>Meloidogyninae</taxon>
        <taxon>Meloidogyne</taxon>
    </lineage>
</organism>
<dbReference type="EMBL" id="JABEBT010000003">
    <property type="protein sequence ID" value="KAF7639829.1"/>
    <property type="molecule type" value="Genomic_DNA"/>
</dbReference>
<proteinExistence type="predicted"/>
<name>A0A8T0A3C9_9BILA</name>
<evidence type="ECO:0000313" key="2">
    <source>
        <dbReference type="Proteomes" id="UP000605970"/>
    </source>
</evidence>
<dbReference type="AlphaFoldDB" id="A0A8T0A3C9"/>